<organism evidence="1 2">
    <name type="scientific">Hymenobacter chitinivorans DSM 11115</name>
    <dbReference type="NCBI Taxonomy" id="1121954"/>
    <lineage>
        <taxon>Bacteria</taxon>
        <taxon>Pseudomonadati</taxon>
        <taxon>Bacteroidota</taxon>
        <taxon>Cytophagia</taxon>
        <taxon>Cytophagales</taxon>
        <taxon>Hymenobacteraceae</taxon>
        <taxon>Hymenobacter</taxon>
    </lineage>
</organism>
<gene>
    <name evidence="1" type="ORF">CLV45_0471</name>
</gene>
<dbReference type="AlphaFoldDB" id="A0A2M9BM93"/>
<comment type="caution">
    <text evidence="1">The sequence shown here is derived from an EMBL/GenBank/DDBJ whole genome shotgun (WGS) entry which is preliminary data.</text>
</comment>
<keyword evidence="2" id="KW-1185">Reference proteome</keyword>
<protein>
    <recommendedName>
        <fullName evidence="3">Gliding motility-associated lipoprotein GldD</fullName>
    </recommendedName>
</protein>
<accession>A0A2M9BM93</accession>
<evidence type="ECO:0000313" key="2">
    <source>
        <dbReference type="Proteomes" id="UP000228535"/>
    </source>
</evidence>
<name>A0A2M9BM93_9BACT</name>
<sequence length="215" mass="23977">MLPLASLSACNEPDFPAAAADLPNTSLRTVRLRKNLGVVTLRVPVSYDTLFSWTDKSGCTTYADTKYRFQPRQFPIAPETGYVYLNTPGDSVQQLTISHNQDVTPNYRKVDVQRARTITEQTLAAKGVPWYEVTVETIQGRTFLMTKADYSCAFNGIYKTAEASTIFRGVGVSLAFTLQSRQPRPDSITNNFFRDSEKLLRTIHLAEVPKAEAGL</sequence>
<evidence type="ECO:0000313" key="1">
    <source>
        <dbReference type="EMBL" id="PJJ59058.1"/>
    </source>
</evidence>
<reference evidence="1 2" key="1">
    <citation type="submission" date="2017-11" db="EMBL/GenBank/DDBJ databases">
        <title>Genomic Encyclopedia of Archaeal and Bacterial Type Strains, Phase II (KMG-II): From Individual Species to Whole Genera.</title>
        <authorList>
            <person name="Goeker M."/>
        </authorList>
    </citation>
    <scope>NUCLEOTIDE SEQUENCE [LARGE SCALE GENOMIC DNA]</scope>
    <source>
        <strain evidence="1 2">DSM 11115</strain>
    </source>
</reference>
<dbReference type="EMBL" id="PGFA01000001">
    <property type="protein sequence ID" value="PJJ59058.1"/>
    <property type="molecule type" value="Genomic_DNA"/>
</dbReference>
<dbReference type="Proteomes" id="UP000228535">
    <property type="component" value="Unassembled WGS sequence"/>
</dbReference>
<evidence type="ECO:0008006" key="3">
    <source>
        <dbReference type="Google" id="ProtNLM"/>
    </source>
</evidence>
<proteinExistence type="predicted"/>